<dbReference type="Gene3D" id="3.40.50.300">
    <property type="entry name" value="P-loop containing nucleotide triphosphate hydrolases"/>
    <property type="match status" value="1"/>
</dbReference>
<dbReference type="KEGG" id="cmq:B840_08970"/>
<dbReference type="GO" id="GO:0006260">
    <property type="term" value="P:DNA replication"/>
    <property type="evidence" value="ECO:0007669"/>
    <property type="project" value="TreeGrafter"/>
</dbReference>
<accession>A0A0B6THI0</accession>
<dbReference type="OrthoDB" id="9776217at2"/>
<dbReference type="STRING" id="1224162.B840_08970"/>
<dbReference type="InterPro" id="IPR028350">
    <property type="entry name" value="DNAC/IstB-like"/>
</dbReference>
<dbReference type="PIRSF" id="PIRSF003073">
    <property type="entry name" value="DNAC_TnpB_IstB"/>
    <property type="match status" value="1"/>
</dbReference>
<dbReference type="PANTHER" id="PTHR30050">
    <property type="entry name" value="CHROMOSOMAL REPLICATION INITIATOR PROTEIN DNAA"/>
    <property type="match status" value="1"/>
</dbReference>
<dbReference type="EMBL" id="CP007790">
    <property type="protein sequence ID" value="AJK69387.1"/>
    <property type="molecule type" value="Genomic_DNA"/>
</dbReference>
<proteinExistence type="predicted"/>
<dbReference type="Pfam" id="PF01695">
    <property type="entry name" value="IstB_IS21"/>
    <property type="match status" value="1"/>
</dbReference>
<organism evidence="2 3">
    <name type="scientific">Corynebacterium marinum DSM 44953</name>
    <dbReference type="NCBI Taxonomy" id="1224162"/>
    <lineage>
        <taxon>Bacteria</taxon>
        <taxon>Bacillati</taxon>
        <taxon>Actinomycetota</taxon>
        <taxon>Actinomycetes</taxon>
        <taxon>Mycobacteriales</taxon>
        <taxon>Corynebacteriaceae</taxon>
        <taxon>Corynebacterium</taxon>
    </lineage>
</organism>
<evidence type="ECO:0000313" key="2">
    <source>
        <dbReference type="EMBL" id="AJK69387.1"/>
    </source>
</evidence>
<sequence>MDPNLHLDDTWLDTFTKLRMTAFGQTVIDIANNADYDEWTFSQKIAFALDKEVTARAERRVEKLLKASRSPHPDACVEDIDYRPDRNLSRELTTRLGSCQWVAKASNVIILGKSSVGKTYLALALLNAACRRDYTARFFRTDDLAAQLAVMDYHDPKRLQFVTQITTTDLLVLDDFLTTPISPDTANMLFNILSAREGRGSTLVTSQFNPEEWYTSMADKVVAESLLNRLVGGAEIISLDGPNMRLSPTMVR</sequence>
<dbReference type="GO" id="GO:0005524">
    <property type="term" value="F:ATP binding"/>
    <property type="evidence" value="ECO:0007669"/>
    <property type="project" value="InterPro"/>
</dbReference>
<name>A0A0B6THI0_9CORY</name>
<feature type="domain" description="IstB-like ATP-binding" evidence="1">
    <location>
        <begin position="16"/>
        <end position="247"/>
    </location>
</feature>
<evidence type="ECO:0000259" key="1">
    <source>
        <dbReference type="Pfam" id="PF01695"/>
    </source>
</evidence>
<dbReference type="HOGENOM" id="CLU_062999_7_0_11"/>
<dbReference type="RefSeq" id="WP_084602913.1">
    <property type="nucleotide sequence ID" value="NZ_CP007790.1"/>
</dbReference>
<evidence type="ECO:0000313" key="3">
    <source>
        <dbReference type="Proteomes" id="UP000031928"/>
    </source>
</evidence>
<dbReference type="InterPro" id="IPR027417">
    <property type="entry name" value="P-loop_NTPase"/>
</dbReference>
<gene>
    <name evidence="2" type="ORF">B840_08970</name>
</gene>
<dbReference type="PANTHER" id="PTHR30050:SF4">
    <property type="entry name" value="ATP-BINDING PROTEIN RV3427C IN INSERTION SEQUENCE-RELATED"/>
    <property type="match status" value="1"/>
</dbReference>
<dbReference type="Proteomes" id="UP000031928">
    <property type="component" value="Chromosome"/>
</dbReference>
<dbReference type="AlphaFoldDB" id="A0A0B6THI0"/>
<protein>
    <submittedName>
        <fullName evidence="2">AAA-superfamily ATP binding protein</fullName>
    </submittedName>
</protein>
<dbReference type="InterPro" id="IPR002611">
    <property type="entry name" value="IstB_ATP-bd"/>
</dbReference>
<reference evidence="2 3" key="1">
    <citation type="submission" date="2014-05" db="EMBL/GenBank/DDBJ databases">
        <title>Complete genome sequence of Corynebacterium marinum DSM 44953.</title>
        <authorList>
            <person name="Schaffert L."/>
            <person name="Albersmeier A."/>
            <person name="Kalinowski J."/>
            <person name="Ruckert C."/>
        </authorList>
    </citation>
    <scope>NUCLEOTIDE SEQUENCE [LARGE SCALE GENOMIC DNA]</scope>
    <source>
        <strain evidence="2 3">DSM 44953</strain>
    </source>
</reference>
<keyword evidence="3" id="KW-1185">Reference proteome</keyword>
<dbReference type="SUPFAM" id="SSF52540">
    <property type="entry name" value="P-loop containing nucleoside triphosphate hydrolases"/>
    <property type="match status" value="1"/>
</dbReference>